<accession>W2TCP9</accession>
<dbReference type="KEGG" id="nai:NECAME_00344"/>
<protein>
    <submittedName>
        <fullName evidence="1">Uncharacterized protein</fullName>
    </submittedName>
</protein>
<dbReference type="Proteomes" id="UP000053676">
    <property type="component" value="Unassembled WGS sequence"/>
</dbReference>
<keyword evidence="2" id="KW-1185">Reference proteome</keyword>
<name>W2TCP9_NECAM</name>
<evidence type="ECO:0000313" key="1">
    <source>
        <dbReference type="EMBL" id="ETN78971.1"/>
    </source>
</evidence>
<dbReference type="AlphaFoldDB" id="W2TCP9"/>
<sequence length="74" mass="8296">MYAFGSNTLILTLSPTLNFEFLPLRRYQGEKPADPDVVETLPRFPESLLRVASGVWEAGCHESDPDFGRRIDVG</sequence>
<gene>
    <name evidence="1" type="ORF">NECAME_00344</name>
</gene>
<reference evidence="2" key="1">
    <citation type="journal article" date="2014" name="Nat. Genet.">
        <title>Genome of the human hookworm Necator americanus.</title>
        <authorList>
            <person name="Tang Y.T."/>
            <person name="Gao X."/>
            <person name="Rosa B.A."/>
            <person name="Abubucker S."/>
            <person name="Hallsworth-Pepin K."/>
            <person name="Martin J."/>
            <person name="Tyagi R."/>
            <person name="Heizer E."/>
            <person name="Zhang X."/>
            <person name="Bhonagiri-Palsikar V."/>
            <person name="Minx P."/>
            <person name="Warren W.C."/>
            <person name="Wang Q."/>
            <person name="Zhan B."/>
            <person name="Hotez P.J."/>
            <person name="Sternberg P.W."/>
            <person name="Dougall A."/>
            <person name="Gaze S.T."/>
            <person name="Mulvenna J."/>
            <person name="Sotillo J."/>
            <person name="Ranganathan S."/>
            <person name="Rabelo E.M."/>
            <person name="Wilson R.K."/>
            <person name="Felgner P.L."/>
            <person name="Bethony J."/>
            <person name="Hawdon J.M."/>
            <person name="Gasser R.B."/>
            <person name="Loukas A."/>
            <person name="Mitreva M."/>
        </authorList>
    </citation>
    <scope>NUCLEOTIDE SEQUENCE [LARGE SCALE GENOMIC DNA]</scope>
</reference>
<dbReference type="EMBL" id="KI659683">
    <property type="protein sequence ID" value="ETN78971.1"/>
    <property type="molecule type" value="Genomic_DNA"/>
</dbReference>
<proteinExistence type="predicted"/>
<evidence type="ECO:0000313" key="2">
    <source>
        <dbReference type="Proteomes" id="UP000053676"/>
    </source>
</evidence>
<organism evidence="1 2">
    <name type="scientific">Necator americanus</name>
    <name type="common">Human hookworm</name>
    <dbReference type="NCBI Taxonomy" id="51031"/>
    <lineage>
        <taxon>Eukaryota</taxon>
        <taxon>Metazoa</taxon>
        <taxon>Ecdysozoa</taxon>
        <taxon>Nematoda</taxon>
        <taxon>Chromadorea</taxon>
        <taxon>Rhabditida</taxon>
        <taxon>Rhabditina</taxon>
        <taxon>Rhabditomorpha</taxon>
        <taxon>Strongyloidea</taxon>
        <taxon>Ancylostomatidae</taxon>
        <taxon>Bunostominae</taxon>
        <taxon>Necator</taxon>
    </lineage>
</organism>